<dbReference type="EMBL" id="BMHK01000001">
    <property type="protein sequence ID" value="GGB87604.1"/>
    <property type="molecule type" value="Genomic_DNA"/>
</dbReference>
<accession>A0A916TP58</accession>
<dbReference type="Proteomes" id="UP000608154">
    <property type="component" value="Unassembled WGS sequence"/>
</dbReference>
<evidence type="ECO:0000313" key="1">
    <source>
        <dbReference type="EMBL" id="GGB87604.1"/>
    </source>
</evidence>
<dbReference type="InterPro" id="IPR009874">
    <property type="entry name" value="DUF1428"/>
</dbReference>
<protein>
    <recommendedName>
        <fullName evidence="3">DUF1428 domain-containing protein</fullName>
    </recommendedName>
</protein>
<proteinExistence type="predicted"/>
<evidence type="ECO:0008006" key="3">
    <source>
        <dbReference type="Google" id="ProtNLM"/>
    </source>
</evidence>
<evidence type="ECO:0000313" key="2">
    <source>
        <dbReference type="Proteomes" id="UP000608154"/>
    </source>
</evidence>
<reference evidence="1" key="1">
    <citation type="journal article" date="2014" name="Int. J. Syst. Evol. Microbiol.">
        <title>Complete genome sequence of Corynebacterium casei LMG S-19264T (=DSM 44701T), isolated from a smear-ripened cheese.</title>
        <authorList>
            <consortium name="US DOE Joint Genome Institute (JGI-PGF)"/>
            <person name="Walter F."/>
            <person name="Albersmeier A."/>
            <person name="Kalinowski J."/>
            <person name="Ruckert C."/>
        </authorList>
    </citation>
    <scope>NUCLEOTIDE SEQUENCE</scope>
    <source>
        <strain evidence="1">CGMCC 1.15095</strain>
    </source>
</reference>
<dbReference type="SUPFAM" id="SSF54909">
    <property type="entry name" value="Dimeric alpha+beta barrel"/>
    <property type="match status" value="2"/>
</dbReference>
<dbReference type="Pfam" id="PF07237">
    <property type="entry name" value="DUF1428"/>
    <property type="match status" value="2"/>
</dbReference>
<dbReference type="Gene3D" id="3.30.70.100">
    <property type="match status" value="2"/>
</dbReference>
<organism evidence="1 2">
    <name type="scientific">Novosphingobium endophyticum</name>
    <dbReference type="NCBI Taxonomy" id="1955250"/>
    <lineage>
        <taxon>Bacteria</taxon>
        <taxon>Pseudomonadati</taxon>
        <taxon>Pseudomonadota</taxon>
        <taxon>Alphaproteobacteria</taxon>
        <taxon>Sphingomonadales</taxon>
        <taxon>Sphingomonadaceae</taxon>
        <taxon>Novosphingobium</taxon>
    </lineage>
</organism>
<reference evidence="1" key="2">
    <citation type="submission" date="2020-09" db="EMBL/GenBank/DDBJ databases">
        <authorList>
            <person name="Sun Q."/>
            <person name="Zhou Y."/>
        </authorList>
    </citation>
    <scope>NUCLEOTIDE SEQUENCE</scope>
    <source>
        <strain evidence="1">CGMCC 1.15095</strain>
    </source>
</reference>
<dbReference type="InterPro" id="IPR011008">
    <property type="entry name" value="Dimeric_a/b-barrel"/>
</dbReference>
<sequence>MTYVDGFVIAVPTANKDRFLKHANLGDPVFMDHGATRVVECWQDNVEKGHTTDFFGAVDCQEGESVVFSWIEWPGKDERQAVMGRMDELAKSDDRFNPEKNPAPFDGKRMIYGGFAPIVEEGESVAGGYVQGFIVPVPEGNKEAYREAAMAMWDIMKDYGASRVIEAWQDDVPEGKQTDFFRSVKAEPGEIVVFSFVEWSSREACDGAHEKMMQDERMKKFMGENPDAKPPFDGKRMVYGGFRPVVELTRSSVGA</sequence>
<keyword evidence="2" id="KW-1185">Reference proteome</keyword>
<dbReference type="AlphaFoldDB" id="A0A916TP58"/>
<name>A0A916TP58_9SPHN</name>
<comment type="caution">
    <text evidence="1">The sequence shown here is derived from an EMBL/GenBank/DDBJ whole genome shotgun (WGS) entry which is preliminary data.</text>
</comment>
<gene>
    <name evidence="1" type="ORF">GCM10011494_02450</name>
</gene>